<dbReference type="SUPFAM" id="SSF53244">
    <property type="entry name" value="MurD-like peptide ligases, peptide-binding domain"/>
    <property type="match status" value="1"/>
</dbReference>
<dbReference type="AlphaFoldDB" id="A0A381R7Q6"/>
<evidence type="ECO:0000313" key="3">
    <source>
        <dbReference type="EMBL" id="SUZ85563.1"/>
    </source>
</evidence>
<dbReference type="InterPro" id="IPR004101">
    <property type="entry name" value="Mur_ligase_C"/>
</dbReference>
<dbReference type="Gene3D" id="3.40.1190.10">
    <property type="entry name" value="Mur-like, catalytic domain"/>
    <property type="match status" value="1"/>
</dbReference>
<dbReference type="PANTHER" id="PTHR43445:SF3">
    <property type="entry name" value="UDP-N-ACETYLMURAMATE--L-ALANINE LIGASE"/>
    <property type="match status" value="1"/>
</dbReference>
<dbReference type="GO" id="GO:0016881">
    <property type="term" value="F:acid-amino acid ligase activity"/>
    <property type="evidence" value="ECO:0007669"/>
    <property type="project" value="InterPro"/>
</dbReference>
<proteinExistence type="predicted"/>
<dbReference type="Pfam" id="PF08245">
    <property type="entry name" value="Mur_ligase_M"/>
    <property type="match status" value="1"/>
</dbReference>
<reference evidence="3" key="1">
    <citation type="submission" date="2018-05" db="EMBL/GenBank/DDBJ databases">
        <authorList>
            <person name="Lanie J.A."/>
            <person name="Ng W.-L."/>
            <person name="Kazmierczak K.M."/>
            <person name="Andrzejewski T.M."/>
            <person name="Davidsen T.M."/>
            <person name="Wayne K.J."/>
            <person name="Tettelin H."/>
            <person name="Glass J.I."/>
            <person name="Rusch D."/>
            <person name="Podicherti R."/>
            <person name="Tsui H.-C.T."/>
            <person name="Winkler M.E."/>
        </authorList>
    </citation>
    <scope>NUCLEOTIDE SEQUENCE</scope>
</reference>
<feature type="non-terminal residue" evidence="3">
    <location>
        <position position="1"/>
    </location>
</feature>
<dbReference type="PANTHER" id="PTHR43445">
    <property type="entry name" value="UDP-N-ACETYLMURAMATE--L-ALANINE LIGASE-RELATED"/>
    <property type="match status" value="1"/>
</dbReference>
<dbReference type="InterPro" id="IPR036565">
    <property type="entry name" value="Mur-like_cat_sf"/>
</dbReference>
<dbReference type="Gene3D" id="3.90.190.20">
    <property type="entry name" value="Mur ligase, C-terminal domain"/>
    <property type="match status" value="1"/>
</dbReference>
<dbReference type="SUPFAM" id="SSF53623">
    <property type="entry name" value="MurD-like peptide ligases, catalytic domain"/>
    <property type="match status" value="1"/>
</dbReference>
<dbReference type="InterPro" id="IPR050061">
    <property type="entry name" value="MurCDEF_pg_biosynth"/>
</dbReference>
<protein>
    <recommendedName>
        <fullName evidence="4">UDP-N-acetylmuramate--L-alanine ligase</fullName>
    </recommendedName>
</protein>
<dbReference type="GO" id="GO:0005524">
    <property type="term" value="F:ATP binding"/>
    <property type="evidence" value="ECO:0007669"/>
    <property type="project" value="InterPro"/>
</dbReference>
<sequence length="284" mass="32621">IVVKNHEFDRSFLTLKPNIACITSIDLDHLDIYNSRKDLQDSFNEFARNLEKDGMLFKNFDLEIDGISYGFNSNAEYSIANYKTINDSSFFDILYKNGKCENIRFEMPGKHNASNALAAFAICKNLKINDADLKKSLGTFKGVKRRFSYVLKSPKILIDDYAHHPKEIQAIQDSIFSLYPEKIIMAIFQPHLFSRTRDFMDEFAKTLSMFHEIVLLDIYPAREEPIKDVNSNELLNKINNNNKKLLQKVELENHIINSDADVIVIMGAGDISNEVEKIKNAILI</sequence>
<gene>
    <name evidence="3" type="ORF">METZ01_LOCUS38417</name>
</gene>
<dbReference type="InterPro" id="IPR036615">
    <property type="entry name" value="Mur_ligase_C_dom_sf"/>
</dbReference>
<organism evidence="3">
    <name type="scientific">marine metagenome</name>
    <dbReference type="NCBI Taxonomy" id="408172"/>
    <lineage>
        <taxon>unclassified sequences</taxon>
        <taxon>metagenomes</taxon>
        <taxon>ecological metagenomes</taxon>
    </lineage>
</organism>
<dbReference type="Pfam" id="PF02875">
    <property type="entry name" value="Mur_ligase_C"/>
    <property type="match status" value="1"/>
</dbReference>
<dbReference type="EMBL" id="UINC01001640">
    <property type="protein sequence ID" value="SUZ85563.1"/>
    <property type="molecule type" value="Genomic_DNA"/>
</dbReference>
<feature type="domain" description="Mur ligase C-terminal" evidence="1">
    <location>
        <begin position="145"/>
        <end position="269"/>
    </location>
</feature>
<evidence type="ECO:0008006" key="4">
    <source>
        <dbReference type="Google" id="ProtNLM"/>
    </source>
</evidence>
<evidence type="ECO:0000259" key="1">
    <source>
        <dbReference type="Pfam" id="PF02875"/>
    </source>
</evidence>
<feature type="domain" description="Mur ligase central" evidence="2">
    <location>
        <begin position="14"/>
        <end position="122"/>
    </location>
</feature>
<evidence type="ECO:0000259" key="2">
    <source>
        <dbReference type="Pfam" id="PF08245"/>
    </source>
</evidence>
<dbReference type="InterPro" id="IPR013221">
    <property type="entry name" value="Mur_ligase_cen"/>
</dbReference>
<name>A0A381R7Q6_9ZZZZ</name>
<accession>A0A381R7Q6</accession>